<dbReference type="PaxDb" id="121845-A0A3Q0IUJ2"/>
<gene>
    <name evidence="8" type="primary">LOC113466643</name>
</gene>
<dbReference type="SMART" id="SM00704">
    <property type="entry name" value="ZnF_CDGSH"/>
    <property type="match status" value="2"/>
</dbReference>
<keyword evidence="7" id="KW-1185">Reference proteome</keyword>
<dbReference type="GO" id="GO:0005739">
    <property type="term" value="C:mitochondrion"/>
    <property type="evidence" value="ECO:0007669"/>
    <property type="project" value="TreeGrafter"/>
</dbReference>
<evidence type="ECO:0000313" key="7">
    <source>
        <dbReference type="Proteomes" id="UP000079169"/>
    </source>
</evidence>
<protein>
    <submittedName>
        <fullName evidence="8">CDGSH iron-sulfur domain-containing protein 3, mitochondrial</fullName>
    </submittedName>
</protein>
<dbReference type="PANTHER" id="PTHR46491:SF3">
    <property type="entry name" value="CDGSH IRON-SULFUR DOMAIN-CONTAINING PROTEIN 3, MITOCHONDRIAL"/>
    <property type="match status" value="1"/>
</dbReference>
<evidence type="ECO:0000313" key="8">
    <source>
        <dbReference type="RefSeq" id="XP_026678030.1"/>
    </source>
</evidence>
<evidence type="ECO:0000256" key="5">
    <source>
        <dbReference type="ARBA" id="ARBA00034078"/>
    </source>
</evidence>
<dbReference type="InterPro" id="IPR052950">
    <property type="entry name" value="CISD"/>
</dbReference>
<evidence type="ECO:0000256" key="3">
    <source>
        <dbReference type="ARBA" id="ARBA00023004"/>
    </source>
</evidence>
<proteinExistence type="predicted"/>
<feature type="domain" description="Iron-binding zinc finger CDGSH type" evidence="6">
    <location>
        <begin position="57"/>
        <end position="94"/>
    </location>
</feature>
<evidence type="ECO:0000256" key="4">
    <source>
        <dbReference type="ARBA" id="ARBA00023014"/>
    </source>
</evidence>
<feature type="domain" description="Iron-binding zinc finger CDGSH type" evidence="6">
    <location>
        <begin position="99"/>
        <end position="136"/>
    </location>
</feature>
<dbReference type="Proteomes" id="UP000079169">
    <property type="component" value="Unplaced"/>
</dbReference>
<organism evidence="7 8">
    <name type="scientific">Diaphorina citri</name>
    <name type="common">Asian citrus psyllid</name>
    <dbReference type="NCBI Taxonomy" id="121845"/>
    <lineage>
        <taxon>Eukaryota</taxon>
        <taxon>Metazoa</taxon>
        <taxon>Ecdysozoa</taxon>
        <taxon>Arthropoda</taxon>
        <taxon>Hexapoda</taxon>
        <taxon>Insecta</taxon>
        <taxon>Pterygota</taxon>
        <taxon>Neoptera</taxon>
        <taxon>Paraneoptera</taxon>
        <taxon>Hemiptera</taxon>
        <taxon>Sternorrhyncha</taxon>
        <taxon>Psylloidea</taxon>
        <taxon>Psyllidae</taxon>
        <taxon>Diaphorininae</taxon>
        <taxon>Diaphorina</taxon>
    </lineage>
</organism>
<evidence type="ECO:0000256" key="1">
    <source>
        <dbReference type="ARBA" id="ARBA00022714"/>
    </source>
</evidence>
<dbReference type="AlphaFoldDB" id="A0A3Q0IUJ2"/>
<dbReference type="KEGG" id="dci:113466643"/>
<dbReference type="RefSeq" id="XP_026678030.1">
    <property type="nucleotide sequence ID" value="XM_026822229.1"/>
</dbReference>
<accession>A0A3Q0IUJ2</accession>
<dbReference type="GeneID" id="113466643"/>
<sequence length="141" mass="16495">MISISRLSQPFSRVLLASNQSQVSKYSKIREELLPVNLLNDYDNMTKQATNGKPYDKKPYKMVLEKDKVYLWCLCGYSKSQPLCDGTHKEKGWSKFIKEKPIKVKVAETKEYWLCNCKQTKHRPFCDGTHRDEDIQAKFPN</sequence>
<dbReference type="Pfam" id="PF09360">
    <property type="entry name" value="zf-CDGSH"/>
    <property type="match status" value="2"/>
</dbReference>
<keyword evidence="1" id="KW-0001">2Fe-2S</keyword>
<dbReference type="InterPro" id="IPR042216">
    <property type="entry name" value="MitoNEET_CISD"/>
</dbReference>
<keyword evidence="2" id="KW-0479">Metal-binding</keyword>
<comment type="cofactor">
    <cofactor evidence="5">
        <name>[2Fe-2S] cluster</name>
        <dbReference type="ChEBI" id="CHEBI:190135"/>
    </cofactor>
</comment>
<dbReference type="Gene3D" id="3.40.5.90">
    <property type="entry name" value="CDGSH iron-sulfur domain, mitoNEET-type"/>
    <property type="match status" value="2"/>
</dbReference>
<evidence type="ECO:0000256" key="2">
    <source>
        <dbReference type="ARBA" id="ARBA00022723"/>
    </source>
</evidence>
<dbReference type="PANTHER" id="PTHR46491">
    <property type="entry name" value="CDGSH IRON SULFUR DOMAIN PROTEIN HOMOLOG"/>
    <property type="match status" value="1"/>
</dbReference>
<dbReference type="GO" id="GO:0051537">
    <property type="term" value="F:2 iron, 2 sulfur cluster binding"/>
    <property type="evidence" value="ECO:0007669"/>
    <property type="project" value="UniProtKB-KW"/>
</dbReference>
<keyword evidence="3" id="KW-0408">Iron</keyword>
<keyword evidence="4" id="KW-0411">Iron-sulfur</keyword>
<dbReference type="STRING" id="121845.A0A3Q0IUJ2"/>
<name>A0A3Q0IUJ2_DIACI</name>
<evidence type="ECO:0000259" key="6">
    <source>
        <dbReference type="SMART" id="SM00704"/>
    </source>
</evidence>
<dbReference type="InterPro" id="IPR018967">
    <property type="entry name" value="FeS-contain_CDGSH-typ"/>
</dbReference>
<reference evidence="8" key="1">
    <citation type="submission" date="2025-08" db="UniProtKB">
        <authorList>
            <consortium name="RefSeq"/>
        </authorList>
    </citation>
    <scope>IDENTIFICATION</scope>
</reference>
<dbReference type="GO" id="GO:0046872">
    <property type="term" value="F:metal ion binding"/>
    <property type="evidence" value="ECO:0007669"/>
    <property type="project" value="UniProtKB-KW"/>
</dbReference>